<keyword evidence="3" id="KW-1185">Reference proteome</keyword>
<dbReference type="Pfam" id="PF13468">
    <property type="entry name" value="Glyoxalase_3"/>
    <property type="match status" value="1"/>
</dbReference>
<dbReference type="PANTHER" id="PTHR40265:SF1">
    <property type="entry name" value="GLYOXALASE-LIKE DOMAIN-CONTAINING PROTEIN"/>
    <property type="match status" value="1"/>
</dbReference>
<dbReference type="RefSeq" id="WP_406582466.1">
    <property type="nucleotide sequence ID" value="NZ_JBJHQH010000018.1"/>
</dbReference>
<sequence length="270" mass="30910">MSFSFDHLVFFSNKPKEAIPLLKQKEIHAVNGGRHKFWGTYNSLTYFGLSYIEFLGIENLPVAEKQDENRLITHIVEQLARMGQEGPARIAIRTTNIEQLAVKLKAEGFKVYGPLPGQRTRADGQVIKWSLLFPEAVENELELPFFIQWERPDEQRYLELEEQGLIESHPAGKLQFESVGFVVHHLEQTLTTWVRIFDHIQGEEFVDSSINARCRKLELAGTKLLFCTPLGEGIAATVLKEKGETPFLVNLTGKGQSEIFEMMNGFWRFQ</sequence>
<dbReference type="PANTHER" id="PTHR40265">
    <property type="entry name" value="BLL2707 PROTEIN"/>
    <property type="match status" value="1"/>
</dbReference>
<reference evidence="2 3" key="1">
    <citation type="submission" date="2024-11" db="EMBL/GenBank/DDBJ databases">
        <authorList>
            <person name="Lucas J.A."/>
        </authorList>
    </citation>
    <scope>NUCLEOTIDE SEQUENCE [LARGE SCALE GENOMIC DNA]</scope>
    <source>
        <strain evidence="2 3">Z 5.4</strain>
    </source>
</reference>
<gene>
    <name evidence="2" type="ORF">ACJEBI_21180</name>
</gene>
<dbReference type="Proteomes" id="UP001623041">
    <property type="component" value="Unassembled WGS sequence"/>
</dbReference>
<evidence type="ECO:0000259" key="1">
    <source>
        <dbReference type="Pfam" id="PF13468"/>
    </source>
</evidence>
<organism evidence="2 3">
    <name type="scientific">Bacillus salipaludis</name>
    <dbReference type="NCBI Taxonomy" id="2547811"/>
    <lineage>
        <taxon>Bacteria</taxon>
        <taxon>Bacillati</taxon>
        <taxon>Bacillota</taxon>
        <taxon>Bacilli</taxon>
        <taxon>Bacillales</taxon>
        <taxon>Bacillaceae</taxon>
        <taxon>Bacillus</taxon>
    </lineage>
</organism>
<dbReference type="SUPFAM" id="SSF54593">
    <property type="entry name" value="Glyoxalase/Bleomycin resistance protein/Dihydroxybiphenyl dioxygenase"/>
    <property type="match status" value="1"/>
</dbReference>
<evidence type="ECO:0000313" key="3">
    <source>
        <dbReference type="Proteomes" id="UP001623041"/>
    </source>
</evidence>
<feature type="domain" description="Glyoxalase-like" evidence="1">
    <location>
        <begin position="5"/>
        <end position="196"/>
    </location>
</feature>
<proteinExistence type="predicted"/>
<dbReference type="InterPro" id="IPR029068">
    <property type="entry name" value="Glyas_Bleomycin-R_OHBP_Dase"/>
</dbReference>
<dbReference type="InterPro" id="IPR025870">
    <property type="entry name" value="Glyoxalase-like_dom"/>
</dbReference>
<comment type="caution">
    <text evidence="2">The sequence shown here is derived from an EMBL/GenBank/DDBJ whole genome shotgun (WGS) entry which is preliminary data.</text>
</comment>
<accession>A0ABW8RKE7</accession>
<dbReference type="EMBL" id="JBJHQH010000018">
    <property type="protein sequence ID" value="MFK9093978.1"/>
    <property type="molecule type" value="Genomic_DNA"/>
</dbReference>
<evidence type="ECO:0000313" key="2">
    <source>
        <dbReference type="EMBL" id="MFK9093978.1"/>
    </source>
</evidence>
<protein>
    <submittedName>
        <fullName evidence="2">VOC family protein</fullName>
    </submittedName>
</protein>
<name>A0ABW8RKE7_9BACI</name>
<dbReference type="Gene3D" id="3.10.180.10">
    <property type="entry name" value="2,3-Dihydroxybiphenyl 1,2-Dioxygenase, domain 1"/>
    <property type="match status" value="1"/>
</dbReference>